<dbReference type="InterPro" id="IPR026952">
    <property type="entry name" value="WVELL"/>
</dbReference>
<dbReference type="Proteomes" id="UP000308230">
    <property type="component" value="Unassembled WGS sequence"/>
</dbReference>
<keyword evidence="2" id="KW-1185">Reference proteome</keyword>
<evidence type="ECO:0000313" key="1">
    <source>
        <dbReference type="EMBL" id="TLS35710.1"/>
    </source>
</evidence>
<evidence type="ECO:0000313" key="2">
    <source>
        <dbReference type="Proteomes" id="UP000308230"/>
    </source>
</evidence>
<proteinExistence type="predicted"/>
<dbReference type="AlphaFoldDB" id="A0A5R9EZZ3"/>
<protein>
    <recommendedName>
        <fullName evidence="3">WVELL protein</fullName>
    </recommendedName>
</protein>
<organism evidence="1 2">
    <name type="scientific">Exobacillus caeni</name>
    <dbReference type="NCBI Taxonomy" id="2574798"/>
    <lineage>
        <taxon>Bacteria</taxon>
        <taxon>Bacillati</taxon>
        <taxon>Bacillota</taxon>
        <taxon>Bacilli</taxon>
        <taxon>Bacillales</taxon>
        <taxon>Guptibacillaceae</taxon>
        <taxon>Exobacillus</taxon>
    </lineage>
</organism>
<comment type="caution">
    <text evidence="1">The sequence shown here is derived from an EMBL/GenBank/DDBJ whole genome shotgun (WGS) entry which is preliminary data.</text>
</comment>
<reference evidence="1 2" key="1">
    <citation type="submission" date="2019-04" db="EMBL/GenBank/DDBJ databases">
        <title>Bacillus caeni sp. nov., a bacterium isolated from mangrove sediment.</title>
        <authorList>
            <person name="Huang H."/>
            <person name="Mo K."/>
            <person name="Hu Y."/>
        </authorList>
    </citation>
    <scope>NUCLEOTIDE SEQUENCE [LARGE SCALE GENOMIC DNA]</scope>
    <source>
        <strain evidence="1 2">HB172195</strain>
    </source>
</reference>
<gene>
    <name evidence="1" type="ORF">FCL54_18810</name>
</gene>
<sequence>MDDVFEKLTFSLLEKNDQLSYAQARTMIELLWEDFETTRAKAGHEYRGPEVTEKIVKQWIENYGPMLHEFISRSTKYHDIIGDDNIQH</sequence>
<dbReference type="EMBL" id="SWLG01000017">
    <property type="protein sequence ID" value="TLS35710.1"/>
    <property type="molecule type" value="Genomic_DNA"/>
</dbReference>
<accession>A0A5R9EZZ3</accession>
<dbReference type="RefSeq" id="WP_138128488.1">
    <property type="nucleotide sequence ID" value="NZ_SWLG01000017.1"/>
</dbReference>
<name>A0A5R9EZZ3_9BACL</name>
<evidence type="ECO:0008006" key="3">
    <source>
        <dbReference type="Google" id="ProtNLM"/>
    </source>
</evidence>
<dbReference type="Pfam" id="PF14043">
    <property type="entry name" value="WVELL"/>
    <property type="match status" value="1"/>
</dbReference>
<dbReference type="OrthoDB" id="2361637at2"/>